<dbReference type="Proteomes" id="UP000276133">
    <property type="component" value="Unassembled WGS sequence"/>
</dbReference>
<gene>
    <name evidence="1" type="ORF">BpHYR1_051445</name>
</gene>
<evidence type="ECO:0000313" key="2">
    <source>
        <dbReference type="Proteomes" id="UP000276133"/>
    </source>
</evidence>
<proteinExistence type="predicted"/>
<comment type="caution">
    <text evidence="1">The sequence shown here is derived from an EMBL/GenBank/DDBJ whole genome shotgun (WGS) entry which is preliminary data.</text>
</comment>
<organism evidence="1 2">
    <name type="scientific">Brachionus plicatilis</name>
    <name type="common">Marine rotifer</name>
    <name type="synonym">Brachionus muelleri</name>
    <dbReference type="NCBI Taxonomy" id="10195"/>
    <lineage>
        <taxon>Eukaryota</taxon>
        <taxon>Metazoa</taxon>
        <taxon>Spiralia</taxon>
        <taxon>Gnathifera</taxon>
        <taxon>Rotifera</taxon>
        <taxon>Eurotatoria</taxon>
        <taxon>Monogononta</taxon>
        <taxon>Pseudotrocha</taxon>
        <taxon>Ploima</taxon>
        <taxon>Brachionidae</taxon>
        <taxon>Brachionus</taxon>
    </lineage>
</organism>
<name>A0A3M7RF99_BRAPC</name>
<dbReference type="AlphaFoldDB" id="A0A3M7RF99"/>
<protein>
    <recommendedName>
        <fullName evidence="3">RNA-directed DNA polymerase from mobile element jockey-like</fullName>
    </recommendedName>
</protein>
<evidence type="ECO:0008006" key="3">
    <source>
        <dbReference type="Google" id="ProtNLM"/>
    </source>
</evidence>
<evidence type="ECO:0000313" key="1">
    <source>
        <dbReference type="EMBL" id="RNA22190.1"/>
    </source>
</evidence>
<sequence length="141" mass="16599">MIGYFSFFNSELAFIPIVDELKNLCNSRLNIIKYLSNGKWGLKPKTLEAFNKLKPLTVSNRLFELREKSDFLIILQNSRLAKVFPKSTVYFIRGNKCFLKFRVLFKITMGILKTTQAVPYLIKDNKKKRKRNPFQRNSEII</sequence>
<reference evidence="1 2" key="1">
    <citation type="journal article" date="2018" name="Sci. Rep.">
        <title>Genomic signatures of local adaptation to the degree of environmental predictability in rotifers.</title>
        <authorList>
            <person name="Franch-Gras L."/>
            <person name="Hahn C."/>
            <person name="Garcia-Roger E.M."/>
            <person name="Carmona M.J."/>
            <person name="Serra M."/>
            <person name="Gomez A."/>
        </authorList>
    </citation>
    <scope>NUCLEOTIDE SEQUENCE [LARGE SCALE GENOMIC DNA]</scope>
    <source>
        <strain evidence="1">HYR1</strain>
    </source>
</reference>
<accession>A0A3M7RF99</accession>
<keyword evidence="2" id="KW-1185">Reference proteome</keyword>
<dbReference type="EMBL" id="REGN01003519">
    <property type="protein sequence ID" value="RNA22190.1"/>
    <property type="molecule type" value="Genomic_DNA"/>
</dbReference>